<keyword evidence="3" id="KW-1185">Reference proteome</keyword>
<keyword evidence="1" id="KW-0732">Signal</keyword>
<organism evidence="2 3">
    <name type="scientific">Pseudidiomarina insulisalsae</name>
    <dbReference type="NCBI Taxonomy" id="575789"/>
    <lineage>
        <taxon>Bacteria</taxon>
        <taxon>Pseudomonadati</taxon>
        <taxon>Pseudomonadota</taxon>
        <taxon>Gammaproteobacteria</taxon>
        <taxon>Alteromonadales</taxon>
        <taxon>Idiomarinaceae</taxon>
        <taxon>Pseudidiomarina</taxon>
    </lineage>
</organism>
<dbReference type="RefSeq" id="WP_126754185.1">
    <property type="nucleotide sequence ID" value="NZ_PIPY01000004.1"/>
</dbReference>
<dbReference type="EMBL" id="PIPY01000004">
    <property type="protein sequence ID" value="RUO62222.1"/>
    <property type="molecule type" value="Genomic_DNA"/>
</dbReference>
<reference evidence="3" key="1">
    <citation type="journal article" date="2018" name="Front. Microbiol.">
        <title>Genome-Based Analysis Reveals the Taxonomy and Diversity of the Family Idiomarinaceae.</title>
        <authorList>
            <person name="Liu Y."/>
            <person name="Lai Q."/>
            <person name="Shao Z."/>
        </authorList>
    </citation>
    <scope>NUCLEOTIDE SEQUENCE [LARGE SCALE GENOMIC DNA]</scope>
    <source>
        <strain evidence="3">CVS-6</strain>
    </source>
</reference>
<dbReference type="PROSITE" id="PS51257">
    <property type="entry name" value="PROKAR_LIPOPROTEIN"/>
    <property type="match status" value="1"/>
</dbReference>
<dbReference type="Proteomes" id="UP000288259">
    <property type="component" value="Unassembled WGS sequence"/>
</dbReference>
<dbReference type="AlphaFoldDB" id="A0A432YMR5"/>
<feature type="signal peptide" evidence="1">
    <location>
        <begin position="1"/>
        <end position="18"/>
    </location>
</feature>
<name>A0A432YMR5_9GAMM</name>
<evidence type="ECO:0008006" key="4">
    <source>
        <dbReference type="Google" id="ProtNLM"/>
    </source>
</evidence>
<accession>A0A432YMR5</accession>
<comment type="caution">
    <text evidence="2">The sequence shown here is derived from an EMBL/GenBank/DDBJ whole genome shotgun (WGS) entry which is preliminary data.</text>
</comment>
<dbReference type="OrthoDB" id="6240410at2"/>
<evidence type="ECO:0000256" key="1">
    <source>
        <dbReference type="SAM" id="SignalP"/>
    </source>
</evidence>
<proteinExistence type="predicted"/>
<evidence type="ECO:0000313" key="3">
    <source>
        <dbReference type="Proteomes" id="UP000288259"/>
    </source>
</evidence>
<sequence>MNKLIISAVMALTLIACAKQPTRMTEVVNDAPTANFKVANSAGLELWVDGVSFGALEQYSYPERAVELVPGEHLIEVRRNGQVIYSQRIYFSEATHRTLEI</sequence>
<feature type="chain" id="PRO_5019502129" description="PEGA domain-containing protein" evidence="1">
    <location>
        <begin position="19"/>
        <end position="101"/>
    </location>
</feature>
<gene>
    <name evidence="2" type="ORF">CWI71_05060</name>
</gene>
<protein>
    <recommendedName>
        <fullName evidence="4">PEGA domain-containing protein</fullName>
    </recommendedName>
</protein>
<evidence type="ECO:0000313" key="2">
    <source>
        <dbReference type="EMBL" id="RUO62222.1"/>
    </source>
</evidence>